<dbReference type="InterPro" id="IPR009061">
    <property type="entry name" value="DNA-bd_dom_put_sf"/>
</dbReference>
<feature type="domain" description="HTH merR-type" evidence="6">
    <location>
        <begin position="1"/>
        <end position="68"/>
    </location>
</feature>
<keyword evidence="5" id="KW-0175">Coiled coil</keyword>
<sequence length="116" mass="13517">MYIGEIAKRSGASPKAIRLYESLGLLVDIKRQGRYRIYDERDVKFVRLIKDAQTLGVSLSDLRSLMVERNELNWHAAIDLLAEKLNRIDHDMQALARQKEKVEQYRSEIEKCLNPT</sequence>
<dbReference type="SUPFAM" id="SSF46955">
    <property type="entry name" value="Putative DNA-binding domain"/>
    <property type="match status" value="1"/>
</dbReference>
<evidence type="ECO:0000313" key="7">
    <source>
        <dbReference type="EMBL" id="ANU36677.1"/>
    </source>
</evidence>
<dbReference type="EMBL" id="CP016414">
    <property type="protein sequence ID" value="ANU36677.1"/>
    <property type="molecule type" value="Genomic_DNA"/>
</dbReference>
<keyword evidence="2" id="KW-0805">Transcription regulation</keyword>
<evidence type="ECO:0000256" key="5">
    <source>
        <dbReference type="SAM" id="Coils"/>
    </source>
</evidence>
<accession>A0A1C7FAB1</accession>
<reference evidence="7 8" key="1">
    <citation type="submission" date="2016-07" db="EMBL/GenBank/DDBJ databases">
        <title>Genome sequencing of Vibrio scophthalmi strain VS-05, an isolated from Paralichthys olivaceus.</title>
        <authorList>
            <person name="Han H.-J."/>
        </authorList>
    </citation>
    <scope>NUCLEOTIDE SEQUENCE [LARGE SCALE GENOMIC DNA]</scope>
    <source>
        <strain evidence="7 8">VS-05</strain>
    </source>
</reference>
<dbReference type="InterPro" id="IPR047057">
    <property type="entry name" value="MerR_fam"/>
</dbReference>
<gene>
    <name evidence="7" type="ORF">VSVS05_01552</name>
</gene>
<keyword evidence="1" id="KW-0678">Repressor</keyword>
<evidence type="ECO:0000256" key="3">
    <source>
        <dbReference type="ARBA" id="ARBA00023125"/>
    </source>
</evidence>
<dbReference type="Gene3D" id="1.10.1660.10">
    <property type="match status" value="1"/>
</dbReference>
<protein>
    <submittedName>
        <fullName evidence="7">Redox-sensitive transcriptional activator</fullName>
    </submittedName>
</protein>
<dbReference type="PRINTS" id="PR00040">
    <property type="entry name" value="HTHMERR"/>
</dbReference>
<keyword evidence="3" id="KW-0238">DNA-binding</keyword>
<dbReference type="AlphaFoldDB" id="A0A1C7FAB1"/>
<evidence type="ECO:0000313" key="8">
    <source>
        <dbReference type="Proteomes" id="UP000092528"/>
    </source>
</evidence>
<dbReference type="GO" id="GO:0003677">
    <property type="term" value="F:DNA binding"/>
    <property type="evidence" value="ECO:0007669"/>
    <property type="project" value="UniProtKB-KW"/>
</dbReference>
<evidence type="ECO:0000256" key="2">
    <source>
        <dbReference type="ARBA" id="ARBA00023015"/>
    </source>
</evidence>
<organism evidence="7 8">
    <name type="scientific">Vibrio scophthalmi</name>
    <dbReference type="NCBI Taxonomy" id="45658"/>
    <lineage>
        <taxon>Bacteria</taxon>
        <taxon>Pseudomonadati</taxon>
        <taxon>Pseudomonadota</taxon>
        <taxon>Gammaproteobacteria</taxon>
        <taxon>Vibrionales</taxon>
        <taxon>Vibrionaceae</taxon>
        <taxon>Vibrio</taxon>
    </lineage>
</organism>
<dbReference type="PATRIC" id="fig|45658.7.peg.1533"/>
<dbReference type="PANTHER" id="PTHR30204">
    <property type="entry name" value="REDOX-CYCLING DRUG-SENSING TRANSCRIPTIONAL ACTIVATOR SOXR"/>
    <property type="match status" value="1"/>
</dbReference>
<evidence type="ECO:0000256" key="4">
    <source>
        <dbReference type="ARBA" id="ARBA00023163"/>
    </source>
</evidence>
<dbReference type="PANTHER" id="PTHR30204:SF69">
    <property type="entry name" value="MERR-FAMILY TRANSCRIPTIONAL REGULATOR"/>
    <property type="match status" value="1"/>
</dbReference>
<dbReference type="GO" id="GO:0003700">
    <property type="term" value="F:DNA-binding transcription factor activity"/>
    <property type="evidence" value="ECO:0007669"/>
    <property type="project" value="InterPro"/>
</dbReference>
<dbReference type="Pfam" id="PF13411">
    <property type="entry name" value="MerR_1"/>
    <property type="match status" value="1"/>
</dbReference>
<dbReference type="Proteomes" id="UP000092528">
    <property type="component" value="Chromosome 1"/>
</dbReference>
<name>A0A1C7FAB1_9VIBR</name>
<dbReference type="InterPro" id="IPR000551">
    <property type="entry name" value="MerR-type_HTH_dom"/>
</dbReference>
<keyword evidence="8" id="KW-1185">Reference proteome</keyword>
<dbReference type="PROSITE" id="PS50937">
    <property type="entry name" value="HTH_MERR_2"/>
    <property type="match status" value="1"/>
</dbReference>
<feature type="coiled-coil region" evidence="5">
    <location>
        <begin position="78"/>
        <end position="108"/>
    </location>
</feature>
<evidence type="ECO:0000259" key="6">
    <source>
        <dbReference type="PROSITE" id="PS50937"/>
    </source>
</evidence>
<keyword evidence="4" id="KW-0804">Transcription</keyword>
<dbReference type="SMART" id="SM00422">
    <property type="entry name" value="HTH_MERR"/>
    <property type="match status" value="1"/>
</dbReference>
<evidence type="ECO:0000256" key="1">
    <source>
        <dbReference type="ARBA" id="ARBA00022491"/>
    </source>
</evidence>
<proteinExistence type="predicted"/>